<evidence type="ECO:0000313" key="4">
    <source>
        <dbReference type="EMBL" id="KAJ3053040.1"/>
    </source>
</evidence>
<evidence type="ECO:0000259" key="3">
    <source>
        <dbReference type="Pfam" id="PF00733"/>
    </source>
</evidence>
<dbReference type="PANTHER" id="PTHR11772:SF46">
    <property type="entry name" value="ASPARAGINE SYNTHETASE DOMAIN-CONTAINING PROTEIN"/>
    <property type="match status" value="1"/>
</dbReference>
<dbReference type="InterPro" id="IPR014729">
    <property type="entry name" value="Rossmann-like_a/b/a_fold"/>
</dbReference>
<dbReference type="Pfam" id="PF00733">
    <property type="entry name" value="Asn_synthase"/>
    <property type="match status" value="1"/>
</dbReference>
<comment type="caution">
    <text evidence="4">The sequence shown here is derived from an EMBL/GenBank/DDBJ whole genome shotgun (WGS) entry which is preliminary data.</text>
</comment>
<evidence type="ECO:0000256" key="2">
    <source>
        <dbReference type="ARBA" id="ARBA00022840"/>
    </source>
</evidence>
<dbReference type="SUPFAM" id="SSF52402">
    <property type="entry name" value="Adenine nucleotide alpha hydrolases-like"/>
    <property type="match status" value="1"/>
</dbReference>
<dbReference type="GO" id="GO:0005829">
    <property type="term" value="C:cytosol"/>
    <property type="evidence" value="ECO:0007669"/>
    <property type="project" value="TreeGrafter"/>
</dbReference>
<keyword evidence="2" id="KW-0067">ATP-binding</keyword>
<dbReference type="AlphaFoldDB" id="A0AAD5SFN9"/>
<accession>A0AAD5SFN9</accession>
<dbReference type="GO" id="GO:0004066">
    <property type="term" value="F:asparagine synthase (glutamine-hydrolyzing) activity"/>
    <property type="evidence" value="ECO:0007669"/>
    <property type="project" value="InterPro"/>
</dbReference>
<dbReference type="CDD" id="cd01991">
    <property type="entry name" value="Asn_synthase_B_C"/>
    <property type="match status" value="1"/>
</dbReference>
<name>A0AAD5SFN9_9FUNG</name>
<dbReference type="Gene3D" id="3.40.50.620">
    <property type="entry name" value="HUPs"/>
    <property type="match status" value="1"/>
</dbReference>
<feature type="domain" description="Asparagine synthetase" evidence="3">
    <location>
        <begin position="17"/>
        <end position="162"/>
    </location>
</feature>
<dbReference type="InterPro" id="IPR001962">
    <property type="entry name" value="Asn_synthase"/>
</dbReference>
<dbReference type="PANTHER" id="PTHR11772">
    <property type="entry name" value="ASPARAGINE SYNTHETASE"/>
    <property type="match status" value="1"/>
</dbReference>
<keyword evidence="5" id="KW-1185">Reference proteome</keyword>
<dbReference type="GO" id="GO:0005524">
    <property type="term" value="F:ATP binding"/>
    <property type="evidence" value="ECO:0007669"/>
    <property type="project" value="UniProtKB-KW"/>
</dbReference>
<dbReference type="Proteomes" id="UP001212841">
    <property type="component" value="Unassembled WGS sequence"/>
</dbReference>
<evidence type="ECO:0000256" key="1">
    <source>
        <dbReference type="ARBA" id="ARBA00022741"/>
    </source>
</evidence>
<dbReference type="EMBL" id="JADGJD010000243">
    <property type="protein sequence ID" value="KAJ3053040.1"/>
    <property type="molecule type" value="Genomic_DNA"/>
</dbReference>
<dbReference type="GO" id="GO:0006529">
    <property type="term" value="P:asparagine biosynthetic process"/>
    <property type="evidence" value="ECO:0007669"/>
    <property type="project" value="InterPro"/>
</dbReference>
<evidence type="ECO:0000313" key="5">
    <source>
        <dbReference type="Proteomes" id="UP001212841"/>
    </source>
</evidence>
<organism evidence="4 5">
    <name type="scientific">Rhizophlyctis rosea</name>
    <dbReference type="NCBI Taxonomy" id="64517"/>
    <lineage>
        <taxon>Eukaryota</taxon>
        <taxon>Fungi</taxon>
        <taxon>Fungi incertae sedis</taxon>
        <taxon>Chytridiomycota</taxon>
        <taxon>Chytridiomycota incertae sedis</taxon>
        <taxon>Chytridiomycetes</taxon>
        <taxon>Rhizophlyctidales</taxon>
        <taxon>Rhizophlyctidaceae</taxon>
        <taxon>Rhizophlyctis</taxon>
    </lineage>
</organism>
<reference evidence="4" key="1">
    <citation type="submission" date="2020-05" db="EMBL/GenBank/DDBJ databases">
        <title>Phylogenomic resolution of chytrid fungi.</title>
        <authorList>
            <person name="Stajich J.E."/>
            <person name="Amses K."/>
            <person name="Simmons R."/>
            <person name="Seto K."/>
            <person name="Myers J."/>
            <person name="Bonds A."/>
            <person name="Quandt C.A."/>
            <person name="Barry K."/>
            <person name="Liu P."/>
            <person name="Grigoriev I."/>
            <person name="Longcore J.E."/>
            <person name="James T.Y."/>
        </authorList>
    </citation>
    <scope>NUCLEOTIDE SEQUENCE</scope>
    <source>
        <strain evidence="4">JEL0318</strain>
    </source>
</reference>
<protein>
    <recommendedName>
        <fullName evidence="3">Asparagine synthetase domain-containing protein</fullName>
    </recommendedName>
</protein>
<keyword evidence="1" id="KW-0547">Nucleotide-binding</keyword>
<sequence length="353" mass="39622">MESSRVQELRRILLSTLTSNNDSAILLSGGLDTSIITDLGHESLKIAHAYTLLTGPTNTATDETFAKTIANSHSIPHTIIRIPNTLDLVSDSPSSPLSLCVKVLNTFDPMELRNSVVVARTLQECAANNVKTVITGDGADELFAGYSFLSTLSPGKLRRWIHRISQNMSFSVVPLSKALGIENVIQPFLHPDVIQFALTCKKSELVGTCPETGKPLGKWILREAFPEAHSCWRRKDPIEVGSGTTHLPKLFETLYDAEEVEREKARIWDEDRIQIRDAEHLHYYRIFRRTFWKEDSEGRKWECGVERYGSDPCRSCGFQLQRPDQYFCVVCGEWPAREGGLPEDVEDGDDLDG</sequence>
<dbReference type="InterPro" id="IPR050795">
    <property type="entry name" value="Asn_Synthetase"/>
</dbReference>
<proteinExistence type="predicted"/>
<gene>
    <name evidence="4" type="ORF">HK097_005172</name>
</gene>